<gene>
    <name evidence="10" type="ORF">PanWU01x14_350770</name>
</gene>
<feature type="compositionally biased region" description="Polar residues" evidence="6">
    <location>
        <begin position="114"/>
        <end position="134"/>
    </location>
</feature>
<sequence>MVVEGEGMGLKEMYDSATKVRKPYTITKQREKWTEEEHEKFLEALKLYGRGWRQIEEHVGTKTAVQIRSHAQKFFSKLVRGSTESVEGSMQPIEIPPPRPKKKPMHPYPRKSVDSLNVSVLNQSERSPSPNFTRSVKGLKSPTSVLSTHGSDALGSAASDQHSRSPSSMSCTTDIQLISLSPSEKENDHLLSNSSTDEQLSLPTNGISACSTLENMLSVKFESCAKDTEHTKEEAKLSASTSFKLFGRTVFLSDLGREPPSGVQVSKTLKADQGLVLKLSLDQLDTDLSLGGVVSDCNPLECVASIKPLEQRKESSNVVKADASMLWWSSYQLPFHYVVTYNSSIDQISPNSCAEEKMEDKEAQKERSCSDSNEDSTTGAETLGGKNIEAVKPFSQELRTRGSVEPCNSRKGFVPYKRCLAERDNGSSVIISNDRERQKIRVC</sequence>
<feature type="compositionally biased region" description="Polar residues" evidence="6">
    <location>
        <begin position="141"/>
        <end position="150"/>
    </location>
</feature>
<feature type="domain" description="HTH myb-type" evidence="9">
    <location>
        <begin position="25"/>
        <end position="79"/>
    </location>
</feature>
<feature type="compositionally biased region" description="Basic residues" evidence="6">
    <location>
        <begin position="99"/>
        <end position="109"/>
    </location>
</feature>
<evidence type="ECO:0000256" key="2">
    <source>
        <dbReference type="ARBA" id="ARBA00023015"/>
    </source>
</evidence>
<feature type="compositionally biased region" description="Polar residues" evidence="6">
    <location>
        <begin position="158"/>
        <end position="172"/>
    </location>
</feature>
<dbReference type="FunFam" id="1.10.10.60:FF:000023">
    <property type="entry name" value="protein REVEILLE 6 isoform X1"/>
    <property type="match status" value="1"/>
</dbReference>
<dbReference type="PROSITE" id="PS51293">
    <property type="entry name" value="SANT"/>
    <property type="match status" value="1"/>
</dbReference>
<feature type="domain" description="Myb-like" evidence="7">
    <location>
        <begin position="25"/>
        <end position="75"/>
    </location>
</feature>
<accession>A0A2P5AAW1</accession>
<evidence type="ECO:0000313" key="10">
    <source>
        <dbReference type="EMBL" id="PON33673.1"/>
    </source>
</evidence>
<dbReference type="NCBIfam" id="TIGR01557">
    <property type="entry name" value="myb_SHAQKYF"/>
    <property type="match status" value="1"/>
</dbReference>
<evidence type="ECO:0000256" key="3">
    <source>
        <dbReference type="ARBA" id="ARBA00023125"/>
    </source>
</evidence>
<evidence type="ECO:0000259" key="8">
    <source>
        <dbReference type="PROSITE" id="PS51293"/>
    </source>
</evidence>
<dbReference type="GO" id="GO:0010468">
    <property type="term" value="P:regulation of gene expression"/>
    <property type="evidence" value="ECO:0007669"/>
    <property type="project" value="UniProtKB-ARBA"/>
</dbReference>
<feature type="region of interest" description="Disordered" evidence="6">
    <location>
        <begin position="85"/>
        <end position="172"/>
    </location>
</feature>
<keyword evidence="11" id="KW-1185">Reference proteome</keyword>
<dbReference type="InterPro" id="IPR001005">
    <property type="entry name" value="SANT/Myb"/>
</dbReference>
<dbReference type="STRING" id="3476.A0A2P5AAW1"/>
<evidence type="ECO:0000256" key="1">
    <source>
        <dbReference type="ARBA" id="ARBA00004123"/>
    </source>
</evidence>
<feature type="domain" description="SANT" evidence="8">
    <location>
        <begin position="28"/>
        <end position="79"/>
    </location>
</feature>
<proteinExistence type="predicted"/>
<dbReference type="PROSITE" id="PS50090">
    <property type="entry name" value="MYB_LIKE"/>
    <property type="match status" value="1"/>
</dbReference>
<dbReference type="GO" id="GO:0003677">
    <property type="term" value="F:DNA binding"/>
    <property type="evidence" value="ECO:0007669"/>
    <property type="project" value="UniProtKB-KW"/>
</dbReference>
<keyword evidence="5" id="KW-0539">Nucleus</keyword>
<name>A0A2P5AAW1_PARAD</name>
<comment type="subcellular location">
    <subcellularLocation>
        <location evidence="1">Nucleus</location>
    </subcellularLocation>
</comment>
<dbReference type="CDD" id="cd00167">
    <property type="entry name" value="SANT"/>
    <property type="match status" value="1"/>
</dbReference>
<dbReference type="AlphaFoldDB" id="A0A2P5AAW1"/>
<protein>
    <submittedName>
        <fullName evidence="10">GAMYB transcription factor</fullName>
    </submittedName>
</protein>
<dbReference type="EMBL" id="JXTB01000712">
    <property type="protein sequence ID" value="PON33673.1"/>
    <property type="molecule type" value="Genomic_DNA"/>
</dbReference>
<evidence type="ECO:0000256" key="5">
    <source>
        <dbReference type="ARBA" id="ARBA00023242"/>
    </source>
</evidence>
<evidence type="ECO:0000259" key="9">
    <source>
        <dbReference type="PROSITE" id="PS51294"/>
    </source>
</evidence>
<keyword evidence="4" id="KW-0804">Transcription</keyword>
<dbReference type="InterPro" id="IPR017884">
    <property type="entry name" value="SANT_dom"/>
</dbReference>
<dbReference type="Proteomes" id="UP000237105">
    <property type="component" value="Unassembled WGS sequence"/>
</dbReference>
<evidence type="ECO:0000256" key="6">
    <source>
        <dbReference type="SAM" id="MobiDB-lite"/>
    </source>
</evidence>
<dbReference type="InterPro" id="IPR006447">
    <property type="entry name" value="Myb_dom_plants"/>
</dbReference>
<dbReference type="InterPro" id="IPR009057">
    <property type="entry name" value="Homeodomain-like_sf"/>
</dbReference>
<dbReference type="Pfam" id="PF00249">
    <property type="entry name" value="Myb_DNA-binding"/>
    <property type="match status" value="1"/>
</dbReference>
<dbReference type="PANTHER" id="PTHR12802">
    <property type="entry name" value="SWI/SNF COMPLEX-RELATED"/>
    <property type="match status" value="1"/>
</dbReference>
<dbReference type="PROSITE" id="PS51294">
    <property type="entry name" value="HTH_MYB"/>
    <property type="match status" value="1"/>
</dbReference>
<dbReference type="OrthoDB" id="118550at2759"/>
<dbReference type="InterPro" id="IPR017930">
    <property type="entry name" value="Myb_dom"/>
</dbReference>
<feature type="compositionally biased region" description="Basic and acidic residues" evidence="6">
    <location>
        <begin position="355"/>
        <end position="369"/>
    </location>
</feature>
<evidence type="ECO:0000313" key="11">
    <source>
        <dbReference type="Proteomes" id="UP000237105"/>
    </source>
</evidence>
<comment type="caution">
    <text evidence="10">The sequence shown here is derived from an EMBL/GenBank/DDBJ whole genome shotgun (WGS) entry which is preliminary data.</text>
</comment>
<keyword evidence="3" id="KW-0238">DNA-binding</keyword>
<dbReference type="PANTHER" id="PTHR12802:SF175">
    <property type="entry name" value="PROTEIN REVEILLE 2"/>
    <property type="match status" value="1"/>
</dbReference>
<reference evidence="11" key="1">
    <citation type="submission" date="2016-06" db="EMBL/GenBank/DDBJ databases">
        <title>Parallel loss of symbiosis genes in relatives of nitrogen-fixing non-legume Parasponia.</title>
        <authorList>
            <person name="Van Velzen R."/>
            <person name="Holmer R."/>
            <person name="Bu F."/>
            <person name="Rutten L."/>
            <person name="Van Zeijl A."/>
            <person name="Liu W."/>
            <person name="Santuari L."/>
            <person name="Cao Q."/>
            <person name="Sharma T."/>
            <person name="Shen D."/>
            <person name="Roswanjaya Y."/>
            <person name="Wardhani T."/>
            <person name="Kalhor M.S."/>
            <person name="Jansen J."/>
            <person name="Van den Hoogen J."/>
            <person name="Gungor B."/>
            <person name="Hartog M."/>
            <person name="Hontelez J."/>
            <person name="Verver J."/>
            <person name="Yang W.-C."/>
            <person name="Schijlen E."/>
            <person name="Repin R."/>
            <person name="Schilthuizen M."/>
            <person name="Schranz E."/>
            <person name="Heidstra R."/>
            <person name="Miyata K."/>
            <person name="Fedorova E."/>
            <person name="Kohlen W."/>
            <person name="Bisseling T."/>
            <person name="Smit S."/>
            <person name="Geurts R."/>
        </authorList>
    </citation>
    <scope>NUCLEOTIDE SEQUENCE [LARGE SCALE GENOMIC DNA]</scope>
    <source>
        <strain evidence="11">cv. WU1-14</strain>
    </source>
</reference>
<keyword evidence="2" id="KW-0805">Transcription regulation</keyword>
<dbReference type="GO" id="GO:0005634">
    <property type="term" value="C:nucleus"/>
    <property type="evidence" value="ECO:0007669"/>
    <property type="project" value="UniProtKB-SubCell"/>
</dbReference>
<dbReference type="SUPFAM" id="SSF46689">
    <property type="entry name" value="Homeodomain-like"/>
    <property type="match status" value="1"/>
</dbReference>
<dbReference type="Gene3D" id="1.10.10.60">
    <property type="entry name" value="Homeodomain-like"/>
    <property type="match status" value="1"/>
</dbReference>
<dbReference type="SMART" id="SM00717">
    <property type="entry name" value="SANT"/>
    <property type="match status" value="1"/>
</dbReference>
<feature type="region of interest" description="Disordered" evidence="6">
    <location>
        <begin position="355"/>
        <end position="386"/>
    </location>
</feature>
<evidence type="ECO:0000259" key="7">
    <source>
        <dbReference type="PROSITE" id="PS50090"/>
    </source>
</evidence>
<organism evidence="10 11">
    <name type="scientific">Parasponia andersonii</name>
    <name type="common">Sponia andersonii</name>
    <dbReference type="NCBI Taxonomy" id="3476"/>
    <lineage>
        <taxon>Eukaryota</taxon>
        <taxon>Viridiplantae</taxon>
        <taxon>Streptophyta</taxon>
        <taxon>Embryophyta</taxon>
        <taxon>Tracheophyta</taxon>
        <taxon>Spermatophyta</taxon>
        <taxon>Magnoliopsida</taxon>
        <taxon>eudicotyledons</taxon>
        <taxon>Gunneridae</taxon>
        <taxon>Pentapetalae</taxon>
        <taxon>rosids</taxon>
        <taxon>fabids</taxon>
        <taxon>Rosales</taxon>
        <taxon>Cannabaceae</taxon>
        <taxon>Parasponia</taxon>
    </lineage>
</organism>
<evidence type="ECO:0000256" key="4">
    <source>
        <dbReference type="ARBA" id="ARBA00023163"/>
    </source>
</evidence>